<dbReference type="EC" id="5.2.1.8" evidence="2"/>
<keyword evidence="6" id="KW-1185">Reference proteome</keyword>
<dbReference type="Pfam" id="PF00581">
    <property type="entry name" value="Rhodanese"/>
    <property type="match status" value="1"/>
</dbReference>
<feature type="domain" description="Rhodanese" evidence="4">
    <location>
        <begin position="125"/>
        <end position="215"/>
    </location>
</feature>
<protein>
    <recommendedName>
        <fullName evidence="2">Peptidyl-prolyl cis-trans isomerase</fullName>
        <ecNumber evidence="2">5.2.1.8</ecNumber>
    </recommendedName>
</protein>
<dbReference type="Gene3D" id="3.40.250.10">
    <property type="entry name" value="Rhodanese-like domain"/>
    <property type="match status" value="1"/>
</dbReference>
<comment type="catalytic activity">
    <reaction evidence="2">
        <text>[protein]-peptidylproline (omega=180) = [protein]-peptidylproline (omega=0)</text>
        <dbReference type="Rhea" id="RHEA:16237"/>
        <dbReference type="Rhea" id="RHEA-COMP:10747"/>
        <dbReference type="Rhea" id="RHEA-COMP:10748"/>
        <dbReference type="ChEBI" id="CHEBI:83833"/>
        <dbReference type="ChEBI" id="CHEBI:83834"/>
        <dbReference type="EC" id="5.2.1.8"/>
    </reaction>
</comment>
<dbReference type="InterPro" id="IPR001763">
    <property type="entry name" value="Rhodanese-like_dom"/>
</dbReference>
<dbReference type="STRING" id="105231.A0A1Y1IGA8"/>
<organism evidence="5 6">
    <name type="scientific">Klebsormidium nitens</name>
    <name type="common">Green alga</name>
    <name type="synonym">Ulothrix nitens</name>
    <dbReference type="NCBI Taxonomy" id="105231"/>
    <lineage>
        <taxon>Eukaryota</taxon>
        <taxon>Viridiplantae</taxon>
        <taxon>Streptophyta</taxon>
        <taxon>Klebsormidiophyceae</taxon>
        <taxon>Klebsormidiales</taxon>
        <taxon>Klebsormidiaceae</taxon>
        <taxon>Klebsormidium</taxon>
    </lineage>
</organism>
<dbReference type="Pfam" id="PF13616">
    <property type="entry name" value="Rotamase_3"/>
    <property type="match status" value="1"/>
</dbReference>
<dbReference type="InterPro" id="IPR046357">
    <property type="entry name" value="PPIase_dom_sf"/>
</dbReference>
<gene>
    <name evidence="5" type="ORF">KFL_004370090</name>
</gene>
<dbReference type="GO" id="GO:0003755">
    <property type="term" value="F:peptidyl-prolyl cis-trans isomerase activity"/>
    <property type="evidence" value="ECO:0000318"/>
    <property type="project" value="GO_Central"/>
</dbReference>
<dbReference type="InterPro" id="IPR052204">
    <property type="entry name" value="PpiC/parvulin_rotamase"/>
</dbReference>
<dbReference type="OrthoDB" id="1911748at2759"/>
<sequence length="217" mass="24343">MASGGATSDQKREIMVQHILVKEEDEKVLTDLQKRILMNGEDLGALATEYSVCPSKKDGGMLGWIKKGMLVPEFEEAAFAAKLNRPVKVKTKFGWHLLQVLSEREANEVIPMAPEDFQARLKDGLPDDVQLMDVREPHEVEKSSLPGFKVYPLSKFGEWAPALDLDPKKETIVMCHHGMRSLQAATWLVQQGFKDVKNLTGGIDYYSKTVDPTVPQY</sequence>
<dbReference type="PANTHER" id="PTHR43629">
    <property type="entry name" value="PEPTIDYL-PROLYL CIS-TRANS ISOMERASE"/>
    <property type="match status" value="1"/>
</dbReference>
<reference evidence="5 6" key="1">
    <citation type="journal article" date="2014" name="Nat. Commun.">
        <title>Klebsormidium flaccidum genome reveals primary factors for plant terrestrial adaptation.</title>
        <authorList>
            <person name="Hori K."/>
            <person name="Maruyama F."/>
            <person name="Fujisawa T."/>
            <person name="Togashi T."/>
            <person name="Yamamoto N."/>
            <person name="Seo M."/>
            <person name="Sato S."/>
            <person name="Yamada T."/>
            <person name="Mori H."/>
            <person name="Tajima N."/>
            <person name="Moriyama T."/>
            <person name="Ikeuchi M."/>
            <person name="Watanabe M."/>
            <person name="Wada H."/>
            <person name="Kobayashi K."/>
            <person name="Saito M."/>
            <person name="Masuda T."/>
            <person name="Sasaki-Sekimoto Y."/>
            <person name="Mashiguchi K."/>
            <person name="Awai K."/>
            <person name="Shimojima M."/>
            <person name="Masuda S."/>
            <person name="Iwai M."/>
            <person name="Nobusawa T."/>
            <person name="Narise T."/>
            <person name="Kondo S."/>
            <person name="Saito H."/>
            <person name="Sato R."/>
            <person name="Murakawa M."/>
            <person name="Ihara Y."/>
            <person name="Oshima-Yamada Y."/>
            <person name="Ohtaka K."/>
            <person name="Satoh M."/>
            <person name="Sonobe K."/>
            <person name="Ishii M."/>
            <person name="Ohtani R."/>
            <person name="Kanamori-Sato M."/>
            <person name="Honoki R."/>
            <person name="Miyazaki D."/>
            <person name="Mochizuki H."/>
            <person name="Umetsu J."/>
            <person name="Higashi K."/>
            <person name="Shibata D."/>
            <person name="Kamiya Y."/>
            <person name="Sato N."/>
            <person name="Nakamura Y."/>
            <person name="Tabata S."/>
            <person name="Ida S."/>
            <person name="Kurokawa K."/>
            <person name="Ohta H."/>
        </authorList>
    </citation>
    <scope>NUCLEOTIDE SEQUENCE [LARGE SCALE GENOMIC DNA]</scope>
    <source>
        <strain evidence="5 6">NIES-2285</strain>
    </source>
</reference>
<dbReference type="AlphaFoldDB" id="A0A1Y1IGA8"/>
<evidence type="ECO:0000256" key="2">
    <source>
        <dbReference type="RuleBase" id="RU363014"/>
    </source>
</evidence>
<accession>A0A1Y1IGA8</accession>
<evidence type="ECO:0000259" key="3">
    <source>
        <dbReference type="PROSITE" id="PS50198"/>
    </source>
</evidence>
<dbReference type="SUPFAM" id="SSF52821">
    <property type="entry name" value="Rhodanese/Cell cycle control phosphatase"/>
    <property type="match status" value="1"/>
</dbReference>
<keyword evidence="1 2" id="KW-0697">Rotamase</keyword>
<dbReference type="Proteomes" id="UP000054558">
    <property type="component" value="Unassembled WGS sequence"/>
</dbReference>
<evidence type="ECO:0000256" key="1">
    <source>
        <dbReference type="PROSITE-ProRule" id="PRU00278"/>
    </source>
</evidence>
<keyword evidence="1 2" id="KW-0413">Isomerase</keyword>
<dbReference type="InterPro" id="IPR036873">
    <property type="entry name" value="Rhodanese-like_dom_sf"/>
</dbReference>
<feature type="domain" description="PpiC" evidence="3">
    <location>
        <begin position="11"/>
        <end position="102"/>
    </location>
</feature>
<dbReference type="OMA" id="MQDPSFF"/>
<dbReference type="Gene3D" id="3.10.50.40">
    <property type="match status" value="1"/>
</dbReference>
<dbReference type="InterPro" id="IPR000297">
    <property type="entry name" value="PPIase_PpiC"/>
</dbReference>
<dbReference type="PROSITE" id="PS50206">
    <property type="entry name" value="RHODANESE_3"/>
    <property type="match status" value="1"/>
</dbReference>
<evidence type="ECO:0000259" key="4">
    <source>
        <dbReference type="PROSITE" id="PS50206"/>
    </source>
</evidence>
<evidence type="ECO:0000313" key="5">
    <source>
        <dbReference type="EMBL" id="GAQ88539.1"/>
    </source>
</evidence>
<dbReference type="SUPFAM" id="SSF54534">
    <property type="entry name" value="FKBP-like"/>
    <property type="match status" value="1"/>
</dbReference>
<dbReference type="PROSITE" id="PS50198">
    <property type="entry name" value="PPIC_PPIASE_2"/>
    <property type="match status" value="1"/>
</dbReference>
<evidence type="ECO:0000313" key="6">
    <source>
        <dbReference type="Proteomes" id="UP000054558"/>
    </source>
</evidence>
<name>A0A1Y1IGA8_KLENI</name>
<dbReference type="PANTHER" id="PTHR43629:SF2">
    <property type="entry name" value="RHODANESE-LIKE_PPIC DOMAIN-CONTAINING PROTEIN 12, CHLOROPLASTIC"/>
    <property type="match status" value="1"/>
</dbReference>
<proteinExistence type="predicted"/>
<dbReference type="EMBL" id="DF237386">
    <property type="protein sequence ID" value="GAQ88539.1"/>
    <property type="molecule type" value="Genomic_DNA"/>
</dbReference>
<dbReference type="SMART" id="SM00450">
    <property type="entry name" value="RHOD"/>
    <property type="match status" value="1"/>
</dbReference>